<reference evidence="2" key="1">
    <citation type="submission" date="2021-04" db="EMBL/GenBank/DDBJ databases">
        <title>Genomic characterization of endocarditis-associated Neisseria elongata subsp. nitroreducens.</title>
        <authorList>
            <person name="Schorner M."/>
            <person name="Passarelli-Araujo H."/>
            <person name="Scheffer M."/>
            <person name="Barazzetti F."/>
            <person name="Martins J."/>
            <person name="Machado H."/>
            <person name="Palmeiro J."/>
            <person name="Bazzo M."/>
        </authorList>
    </citation>
    <scope>NUCLEOTIDE SEQUENCE</scope>
    <source>
        <strain evidence="2">Nel_M001</strain>
    </source>
</reference>
<name>A0A9X1CZF9_NEIEL</name>
<accession>A0A9X1CZF9</accession>
<gene>
    <name evidence="2" type="ORF">J8641_08935</name>
</gene>
<feature type="transmembrane region" description="Helical" evidence="1">
    <location>
        <begin position="36"/>
        <end position="56"/>
    </location>
</feature>
<keyword evidence="1" id="KW-0472">Membrane</keyword>
<feature type="transmembrane region" description="Helical" evidence="1">
    <location>
        <begin position="107"/>
        <end position="125"/>
    </location>
</feature>
<protein>
    <submittedName>
        <fullName evidence="2">Uncharacterized protein</fullName>
    </submittedName>
</protein>
<dbReference type="RefSeq" id="WP_214038109.1">
    <property type="nucleotide sequence ID" value="NZ_JAGJWT010000008.1"/>
</dbReference>
<evidence type="ECO:0000313" key="3">
    <source>
        <dbReference type="Proteomes" id="UP000708805"/>
    </source>
</evidence>
<keyword evidence="1" id="KW-0812">Transmembrane</keyword>
<evidence type="ECO:0000313" key="2">
    <source>
        <dbReference type="EMBL" id="MBS9340924.1"/>
    </source>
</evidence>
<dbReference type="EMBL" id="JAGJWT010000008">
    <property type="protein sequence ID" value="MBS9340924.1"/>
    <property type="molecule type" value="Genomic_DNA"/>
</dbReference>
<dbReference type="AlphaFoldDB" id="A0A9X1CZF9"/>
<evidence type="ECO:0000256" key="1">
    <source>
        <dbReference type="SAM" id="Phobius"/>
    </source>
</evidence>
<feature type="transmembrane region" description="Helical" evidence="1">
    <location>
        <begin position="6"/>
        <end position="24"/>
    </location>
</feature>
<keyword evidence="1" id="KW-1133">Transmembrane helix</keyword>
<sequence length="139" mass="16467">ECIIPFFRILFSYSILYIYPVIFFKLPCQKEFKGRFYIWTLVLIQLILFVFMWVSYVNSFTDTLFSYAKELNNDKDIQDIISVLRPLTKKDDLGNTMFQKMDFLKSNLGIIASVLIWIVTLFIPFTTKSQDSKTVTNQR</sequence>
<dbReference type="Proteomes" id="UP000708805">
    <property type="component" value="Unassembled WGS sequence"/>
</dbReference>
<comment type="caution">
    <text evidence="2">The sequence shown here is derived from an EMBL/GenBank/DDBJ whole genome shotgun (WGS) entry which is preliminary data.</text>
</comment>
<proteinExistence type="predicted"/>
<feature type="non-terminal residue" evidence="2">
    <location>
        <position position="1"/>
    </location>
</feature>
<organism evidence="2 3">
    <name type="scientific">Neisseria elongata subsp. nitroreducens</name>
    <dbReference type="NCBI Taxonomy" id="90367"/>
    <lineage>
        <taxon>Bacteria</taxon>
        <taxon>Pseudomonadati</taxon>
        <taxon>Pseudomonadota</taxon>
        <taxon>Betaproteobacteria</taxon>
        <taxon>Neisseriales</taxon>
        <taxon>Neisseriaceae</taxon>
        <taxon>Neisseria</taxon>
    </lineage>
</organism>